<accession>A0ABR2IXT7</accession>
<feature type="compositionally biased region" description="Polar residues" evidence="1">
    <location>
        <begin position="289"/>
        <end position="301"/>
    </location>
</feature>
<protein>
    <submittedName>
        <fullName evidence="2">Uncharacterized protein</fullName>
    </submittedName>
</protein>
<evidence type="ECO:0000256" key="1">
    <source>
        <dbReference type="SAM" id="MobiDB-lite"/>
    </source>
</evidence>
<evidence type="ECO:0000313" key="3">
    <source>
        <dbReference type="Proteomes" id="UP001470230"/>
    </source>
</evidence>
<sequence length="328" mass="37874">MEKNLKLHYLTVLSGSTKIDGELTNDLNLKSNNIGLYGLIGIIPKYSKPFSKEYLQKIQNDYKNWIDSCQEQQYHEMMKEAELKDSKLKSNSNPPIQNQSLSTKFDHCKARRILSKSLKTKNVTFNGDSNFKNNTSIVENSITLDYKISNLHGNKQFHVGSVERRDDGTFKTFDPTVTNKREAEEKKLSKKILRYDELDLQQKKEKARLLHSEMADFLNTKRNERLQLGLACHQEWALMKVSAPSLNNRIEVERPITASSKEAMEELEQFEQKQKLIRKEKKAALLKSNEFSPNTTNNNYVNEFEHRPEQSFKLTQLPPGSAIVGEES</sequence>
<keyword evidence="3" id="KW-1185">Reference proteome</keyword>
<feature type="region of interest" description="Disordered" evidence="1">
    <location>
        <begin position="286"/>
        <end position="328"/>
    </location>
</feature>
<proteinExistence type="predicted"/>
<dbReference type="EMBL" id="JAPFFF010000014">
    <property type="protein sequence ID" value="KAK8870324.1"/>
    <property type="molecule type" value="Genomic_DNA"/>
</dbReference>
<comment type="caution">
    <text evidence="2">The sequence shown here is derived from an EMBL/GenBank/DDBJ whole genome shotgun (WGS) entry which is preliminary data.</text>
</comment>
<gene>
    <name evidence="2" type="ORF">M9Y10_008204</name>
</gene>
<evidence type="ECO:0000313" key="2">
    <source>
        <dbReference type="EMBL" id="KAK8870324.1"/>
    </source>
</evidence>
<dbReference type="Proteomes" id="UP001470230">
    <property type="component" value="Unassembled WGS sequence"/>
</dbReference>
<organism evidence="2 3">
    <name type="scientific">Tritrichomonas musculus</name>
    <dbReference type="NCBI Taxonomy" id="1915356"/>
    <lineage>
        <taxon>Eukaryota</taxon>
        <taxon>Metamonada</taxon>
        <taxon>Parabasalia</taxon>
        <taxon>Tritrichomonadida</taxon>
        <taxon>Tritrichomonadidae</taxon>
        <taxon>Tritrichomonas</taxon>
    </lineage>
</organism>
<reference evidence="2 3" key="1">
    <citation type="submission" date="2024-04" db="EMBL/GenBank/DDBJ databases">
        <title>Tritrichomonas musculus Genome.</title>
        <authorList>
            <person name="Alves-Ferreira E."/>
            <person name="Grigg M."/>
            <person name="Lorenzi H."/>
            <person name="Galac M."/>
        </authorList>
    </citation>
    <scope>NUCLEOTIDE SEQUENCE [LARGE SCALE GENOMIC DNA]</scope>
    <source>
        <strain evidence="2 3">EAF2021</strain>
    </source>
</reference>
<name>A0ABR2IXT7_9EUKA</name>